<dbReference type="GO" id="GO:0003677">
    <property type="term" value="F:DNA binding"/>
    <property type="evidence" value="ECO:0007669"/>
    <property type="project" value="InterPro"/>
</dbReference>
<dbReference type="Proteomes" id="UP000193944">
    <property type="component" value="Unassembled WGS sequence"/>
</dbReference>
<gene>
    <name evidence="3" type="ORF">BCR32DRAFT_297732</name>
</gene>
<reference evidence="3 4" key="2">
    <citation type="submission" date="2016-08" db="EMBL/GenBank/DDBJ databases">
        <title>Pervasive Adenine N6-methylation of Active Genes in Fungi.</title>
        <authorList>
            <consortium name="DOE Joint Genome Institute"/>
            <person name="Mondo S.J."/>
            <person name="Dannebaum R.O."/>
            <person name="Kuo R.C."/>
            <person name="Labutti K."/>
            <person name="Haridas S."/>
            <person name="Kuo A."/>
            <person name="Salamov A."/>
            <person name="Ahrendt S.R."/>
            <person name="Lipzen A."/>
            <person name="Sullivan W."/>
            <person name="Andreopoulos W.B."/>
            <person name="Clum A."/>
            <person name="Lindquist E."/>
            <person name="Daum C."/>
            <person name="Ramamoorthy G.K."/>
            <person name="Gryganskyi A."/>
            <person name="Culley D."/>
            <person name="Magnuson J.K."/>
            <person name="James T.Y."/>
            <person name="O'Malley M.A."/>
            <person name="Stajich J.E."/>
            <person name="Spatafora J.W."/>
            <person name="Visel A."/>
            <person name="Grigoriev I.V."/>
        </authorList>
    </citation>
    <scope>NUCLEOTIDE SEQUENCE [LARGE SCALE GENOMIC DNA]</scope>
    <source>
        <strain evidence="3 4">S4</strain>
    </source>
</reference>
<dbReference type="InterPro" id="IPR007081">
    <property type="entry name" value="RNA_pol_Rpb1_5"/>
</dbReference>
<evidence type="ECO:0000259" key="2">
    <source>
        <dbReference type="Pfam" id="PF04998"/>
    </source>
</evidence>
<dbReference type="Pfam" id="PF04998">
    <property type="entry name" value="RNA_pol_Rpb1_5"/>
    <property type="match status" value="1"/>
</dbReference>
<dbReference type="EC" id="2.7.7.6" evidence="1"/>
<evidence type="ECO:0000256" key="1">
    <source>
        <dbReference type="ARBA" id="ARBA00012418"/>
    </source>
</evidence>
<dbReference type="GO" id="GO:0003899">
    <property type="term" value="F:DNA-directed RNA polymerase activity"/>
    <property type="evidence" value="ECO:0007669"/>
    <property type="project" value="UniProtKB-EC"/>
</dbReference>
<dbReference type="EMBL" id="MCFG01000463">
    <property type="protein sequence ID" value="ORX65403.1"/>
    <property type="molecule type" value="Genomic_DNA"/>
</dbReference>
<comment type="caution">
    <text evidence="3">The sequence shown here is derived from an EMBL/GenBank/DDBJ whole genome shotgun (WGS) entry which is preliminary data.</text>
</comment>
<evidence type="ECO:0000313" key="3">
    <source>
        <dbReference type="EMBL" id="ORX65403.1"/>
    </source>
</evidence>
<evidence type="ECO:0000313" key="4">
    <source>
        <dbReference type="Proteomes" id="UP000193944"/>
    </source>
</evidence>
<proteinExistence type="predicted"/>
<organism evidence="3 4">
    <name type="scientific">Anaeromyces robustus</name>
    <dbReference type="NCBI Taxonomy" id="1754192"/>
    <lineage>
        <taxon>Eukaryota</taxon>
        <taxon>Fungi</taxon>
        <taxon>Fungi incertae sedis</taxon>
        <taxon>Chytridiomycota</taxon>
        <taxon>Chytridiomycota incertae sedis</taxon>
        <taxon>Neocallimastigomycetes</taxon>
        <taxon>Neocallimastigales</taxon>
        <taxon>Neocallimastigaceae</taxon>
        <taxon>Anaeromyces</taxon>
    </lineage>
</organism>
<accession>A0A1Y1VW21</accession>
<sequence length="306" mass="35283">MVLKNFCISNTSDISRDLSKCDNYCGISLINNVIDSSDQSSLAFKIRKDVLDFISLFYLSVKDISYNENIDKNISKKKKSNSKNFKPDKFAEIIINRIDACRYQTIGKPVIQSALSYFHKFSGGEENINGLNELNQITHNLIIINSTLSKNTSKYNTSKDKKPASKFLDWLNSKGIDYIVDADMLCIYKIKETSSEKDKRYLILDSNYINITYENIKELLDNITLTGTGTKGVKKITFKYQKVDNDLRKQSILKQLERITTTDNSNHSTQHIELFTDFICRNNSITPMSRYGMRENNYPFYISNIF</sequence>
<dbReference type="GO" id="GO:0006351">
    <property type="term" value="P:DNA-templated transcription"/>
    <property type="evidence" value="ECO:0007669"/>
    <property type="project" value="InterPro"/>
</dbReference>
<keyword evidence="4" id="KW-1185">Reference proteome</keyword>
<dbReference type="SUPFAM" id="SSF64484">
    <property type="entry name" value="beta and beta-prime subunits of DNA dependent RNA-polymerase"/>
    <property type="match status" value="1"/>
</dbReference>
<dbReference type="AlphaFoldDB" id="A0A1Y1VW21"/>
<reference evidence="3 4" key="1">
    <citation type="submission" date="2016-08" db="EMBL/GenBank/DDBJ databases">
        <title>A Parts List for Fungal Cellulosomes Revealed by Comparative Genomics.</title>
        <authorList>
            <consortium name="DOE Joint Genome Institute"/>
            <person name="Haitjema C.H."/>
            <person name="Gilmore S.P."/>
            <person name="Henske J.K."/>
            <person name="Solomon K.V."/>
            <person name="De Groot R."/>
            <person name="Kuo A."/>
            <person name="Mondo S.J."/>
            <person name="Salamov A.A."/>
            <person name="Labutti K."/>
            <person name="Zhao Z."/>
            <person name="Chiniquy J."/>
            <person name="Barry K."/>
            <person name="Brewer H.M."/>
            <person name="Purvine S.O."/>
            <person name="Wright A.T."/>
            <person name="Boxma B."/>
            <person name="Van Alen T."/>
            <person name="Hackstein J.H."/>
            <person name="Baker S.E."/>
            <person name="Grigoriev I.V."/>
            <person name="O'Malley M.A."/>
        </authorList>
    </citation>
    <scope>NUCLEOTIDE SEQUENCE [LARGE SCALE GENOMIC DNA]</scope>
    <source>
        <strain evidence="3 4">S4</strain>
    </source>
</reference>
<protein>
    <recommendedName>
        <fullName evidence="1">DNA-directed RNA polymerase</fullName>
        <ecNumber evidence="1">2.7.7.6</ecNumber>
    </recommendedName>
</protein>
<feature type="domain" description="RNA polymerase Rpb1" evidence="2">
    <location>
        <begin position="104"/>
        <end position="297"/>
    </location>
</feature>
<name>A0A1Y1VW21_9FUNG</name>